<evidence type="ECO:0000259" key="1">
    <source>
        <dbReference type="Pfam" id="PF00149"/>
    </source>
</evidence>
<accession>A0A8S5N3W6</accession>
<dbReference type="SUPFAM" id="SSF56300">
    <property type="entry name" value="Metallo-dependent phosphatases"/>
    <property type="match status" value="1"/>
</dbReference>
<proteinExistence type="predicted"/>
<dbReference type="Gene3D" id="3.60.21.10">
    <property type="match status" value="1"/>
</dbReference>
<dbReference type="GO" id="GO:0016787">
    <property type="term" value="F:hydrolase activity"/>
    <property type="evidence" value="ECO:0007669"/>
    <property type="project" value="InterPro"/>
</dbReference>
<feature type="domain" description="Calcineurin-like phosphoesterase" evidence="1">
    <location>
        <begin position="156"/>
        <end position="355"/>
    </location>
</feature>
<dbReference type="EMBL" id="BK015049">
    <property type="protein sequence ID" value="DAD88835.1"/>
    <property type="molecule type" value="Genomic_DNA"/>
</dbReference>
<dbReference type="Pfam" id="PF00149">
    <property type="entry name" value="Metallophos"/>
    <property type="match status" value="1"/>
</dbReference>
<protein>
    <submittedName>
        <fullName evidence="2">DNA polymerase II small subunit</fullName>
    </submittedName>
</protein>
<reference evidence="2" key="1">
    <citation type="journal article" date="2021" name="Proc. Natl. Acad. Sci. U.S.A.">
        <title>A Catalog of Tens of Thousands of Viruses from Human Metagenomes Reveals Hidden Associations with Chronic Diseases.</title>
        <authorList>
            <person name="Tisza M.J."/>
            <person name="Buck C.B."/>
        </authorList>
    </citation>
    <scope>NUCLEOTIDE SEQUENCE</scope>
    <source>
        <strain evidence="2">CtRuT6</strain>
    </source>
</reference>
<evidence type="ECO:0000313" key="2">
    <source>
        <dbReference type="EMBL" id="DAD88835.1"/>
    </source>
</evidence>
<dbReference type="InterPro" id="IPR004843">
    <property type="entry name" value="Calcineurin-like_PHP"/>
</dbReference>
<name>A0A8S5N3W6_9CAUD</name>
<sequence length="411" mass="47634">MNYIYNFEEELKKYGLTSSTYEQVLQEISNKMSGISDIDWKEIVDKYDIKCHYDSVRKASQTIFGNYFVREYLKAKNITEKSTTLDDAKEVLGEQYIVKQQIHNDRLKLNKLKRDLVPCITVADELKQYMKDNNFSMEIPTYMYSSVEEESDYTMICHITDWHIGYIINNCNGNNFNWEIANERIDKYISECKKYIELYNVRQVLVISTGDMIENSYMRETQAHNCEFLQSMQIHKATKLIYRLLVALAEDCNVIFGGIAGNHDRMSGDKRKNYEGDNANVLITEHIKDLVDVSGCERISILDTNYNDSEINITVCGLSCKFIHGDKYKNDRYNLAKIISSDNQFYDLIFSGHLHNFSIQSENHGRYAISTGCLSGFNDFSKNFYCSSVASQTIAILKNNEVEMIKDIQLS</sequence>
<organism evidence="2">
    <name type="scientific">Siphoviridae sp. ctRuT6</name>
    <dbReference type="NCBI Taxonomy" id="2826339"/>
    <lineage>
        <taxon>Viruses</taxon>
        <taxon>Duplodnaviria</taxon>
        <taxon>Heunggongvirae</taxon>
        <taxon>Uroviricota</taxon>
        <taxon>Caudoviricetes</taxon>
    </lineage>
</organism>
<dbReference type="InterPro" id="IPR029052">
    <property type="entry name" value="Metallo-depent_PP-like"/>
</dbReference>